<dbReference type="Proteomes" id="UP000019116">
    <property type="component" value="Chromosome Un"/>
</dbReference>
<name>A0A3B6U416_WHEAT</name>
<dbReference type="GeneID" id="123047564"/>
<dbReference type="RefSeq" id="XP_044327084.1">
    <property type="nucleotide sequence ID" value="XM_044471149.1"/>
</dbReference>
<proteinExistence type="predicted"/>
<dbReference type="AlphaFoldDB" id="A0A3B6U416"/>
<accession>A0A3B6U416</accession>
<reference evidence="1" key="1">
    <citation type="submission" date="2018-08" db="EMBL/GenBank/DDBJ databases">
        <authorList>
            <person name="Rossello M."/>
        </authorList>
    </citation>
    <scope>NUCLEOTIDE SEQUENCE [LARGE SCALE GENOMIC DNA]</scope>
    <source>
        <strain evidence="1">cv. Chinese Spring</strain>
    </source>
</reference>
<dbReference type="OrthoDB" id="721685at2759"/>
<gene>
    <name evidence="1" type="primary">LOC123047564</name>
</gene>
<organism evidence="1">
    <name type="scientific">Triticum aestivum</name>
    <name type="common">Wheat</name>
    <dbReference type="NCBI Taxonomy" id="4565"/>
    <lineage>
        <taxon>Eukaryota</taxon>
        <taxon>Viridiplantae</taxon>
        <taxon>Streptophyta</taxon>
        <taxon>Embryophyta</taxon>
        <taxon>Tracheophyta</taxon>
        <taxon>Spermatophyta</taxon>
        <taxon>Magnoliopsida</taxon>
        <taxon>Liliopsida</taxon>
        <taxon>Poales</taxon>
        <taxon>Poaceae</taxon>
        <taxon>BOP clade</taxon>
        <taxon>Pooideae</taxon>
        <taxon>Triticodae</taxon>
        <taxon>Triticeae</taxon>
        <taxon>Triticinae</taxon>
        <taxon>Triticum</taxon>
    </lineage>
</organism>
<reference evidence="1" key="2">
    <citation type="submission" date="2018-10" db="UniProtKB">
        <authorList>
            <consortium name="EnsemblPlants"/>
        </authorList>
    </citation>
    <scope>IDENTIFICATION</scope>
</reference>
<evidence type="ECO:0000313" key="1">
    <source>
        <dbReference type="EnsemblPlants" id="TraesCSU02G037600.1"/>
    </source>
</evidence>
<keyword evidence="2" id="KW-1185">Reference proteome</keyword>
<evidence type="ECO:0000313" key="2">
    <source>
        <dbReference type="Proteomes" id="UP000019116"/>
    </source>
</evidence>
<dbReference type="RefSeq" id="XP_044327083.1">
    <property type="nucleotide sequence ID" value="XM_044471148.1"/>
</dbReference>
<dbReference type="EnsemblPlants" id="TraesCSU02G037600.1">
    <property type="protein sequence ID" value="TraesCSU02G037600.1"/>
    <property type="gene ID" value="TraesCSU02G037600"/>
</dbReference>
<protein>
    <submittedName>
        <fullName evidence="1">Uncharacterized protein</fullName>
    </submittedName>
</protein>
<sequence>MSTSQTTLSTMYRDASVKAVAKASPRQTTYEDIPKFPYGYHDEEDAPKPGFLWSGSQIRPAWAPKNYKDLKLEHSFLPTTPNKYQLKNLFNQVRYHFNRSSPLAFEGDSAVNGAYTTRYPLPPSSPPAAKDTYYIIRMRTRGIKKTGRPRVFFEFLFKDEDNYLIAWRVLTTPEQCKTAHWLFFRDTVIHMNDEPFKDMAQKCNYPSAYAHELQEVEIHRTVLEDIEIFLRDLYANPLQKTHAQGSLYFHTLFVLFGECPRFAPVDDNSAGSITKHQRCVDPLGTGCLYDLIKCWKKISFTILLLKLLLVEESMIAGIKQAKPHFCDSRKVSPQFQDLFEEAKLHRKKILERLASLYKDAKGLDLFAALNKQVIEADGDVGDATLQRMVTRFLHLVRFDKDLVPAILVRQDDFQGGLRLKF</sequence>
<dbReference type="OMA" id="VERECQY"/>
<dbReference type="Gramene" id="TraesCSU02G037600.1">
    <property type="protein sequence ID" value="TraesCSU02G037600.1"/>
    <property type="gene ID" value="TraesCSU02G037600"/>
</dbReference>
<dbReference type="PaxDb" id="4565-Traes_2BL_1541745A0.1"/>